<dbReference type="RefSeq" id="WP_316896843.1">
    <property type="nucleotide sequence ID" value="NZ_JBGLYH010000062.1"/>
</dbReference>
<name>A0ABV4K5W6_9BACT</name>
<protein>
    <submittedName>
        <fullName evidence="1">Uncharacterized protein</fullName>
    </submittedName>
</protein>
<proteinExistence type="predicted"/>
<organism evidence="1 2">
    <name type="scientific">Pseudodesulfovibrio karagichevae</name>
    <dbReference type="NCBI Taxonomy" id="3239305"/>
    <lineage>
        <taxon>Bacteria</taxon>
        <taxon>Pseudomonadati</taxon>
        <taxon>Thermodesulfobacteriota</taxon>
        <taxon>Desulfovibrionia</taxon>
        <taxon>Desulfovibrionales</taxon>
        <taxon>Desulfovibrionaceae</taxon>
    </lineage>
</organism>
<accession>A0ABV4K5W6</accession>
<sequence>MPTKKTRYRPDLSTLDNVAAEVGKIYRLMRNAEIPVNDGSKYCYVLREMFSMMEKIKTVRSIEELEAQIAMLKEGQTHVGNDDEIAEIAEGLQ</sequence>
<dbReference type="EMBL" id="JBGLYH010000062">
    <property type="protein sequence ID" value="MEZ7198321.1"/>
    <property type="molecule type" value="Genomic_DNA"/>
</dbReference>
<keyword evidence="2" id="KW-1185">Reference proteome</keyword>
<evidence type="ECO:0000313" key="1">
    <source>
        <dbReference type="EMBL" id="MEZ7198321.1"/>
    </source>
</evidence>
<gene>
    <name evidence="1" type="ORF">AB6M95_16325</name>
</gene>
<reference evidence="1 2" key="1">
    <citation type="submission" date="2024-08" db="EMBL/GenBank/DDBJ databases">
        <title>Sulfate-reducing bacteria isolated from formation water of the oil field in Kazakhstan and description of Pseudodesulfovibrio sp.</title>
        <authorList>
            <person name="Bidzhieva S.K."/>
            <person name="Tourova T.P."/>
            <person name="Grouzdev D.S."/>
            <person name="Beletsky A.V."/>
            <person name="Sokolova D.S."/>
            <person name="Samigullina S.R."/>
            <person name="Poltaraus A.B."/>
            <person name="Avtukh A.N."/>
            <person name="Tereshina V.M."/>
            <person name="Zhaparov N.S."/>
            <person name="Mardanov A.V."/>
            <person name="Nazina T.N."/>
        </authorList>
    </citation>
    <scope>NUCLEOTIDE SEQUENCE [LARGE SCALE GENOMIC DNA]</scope>
    <source>
        <strain evidence="1 2">9FUS</strain>
    </source>
</reference>
<comment type="caution">
    <text evidence="1">The sequence shown here is derived from an EMBL/GenBank/DDBJ whole genome shotgun (WGS) entry which is preliminary data.</text>
</comment>
<evidence type="ECO:0000313" key="2">
    <source>
        <dbReference type="Proteomes" id="UP001568698"/>
    </source>
</evidence>
<dbReference type="Proteomes" id="UP001568698">
    <property type="component" value="Unassembled WGS sequence"/>
</dbReference>